<sequence>MPFSFKRARQHEPAAFPRSILDAVKAFYATERREPQFKPPKHDRDRRAHGQSNNAVAPHANAKPAAHTNAKAAPHAIAKTHSRQHAARQPVRLLHRITQLPPEVLAHIFVLGAEEDIMFPVTVSHVCKAWRYVALHTPTLWRRITLDTGGLLMWNQRIRRAKACTLDVQLCPRGAASHLAYYNHVQLCMHVAIPHIHRWRSLEVRFNGYAPFLWNAALSACCGHSPAIEAPALRELTLVYPENDDTKEFALFNGFAPRLRRVTVQGLRLAWSPTVFQGLTYLDYTHHGFTRGAQAAAEVLYMLQVSAGLEELRLAFPWRGDAPSRYALSASFARDVALPRLRKLALYIDGPDVPPALTYTLPHLSLPALRSLYLVAPARSASVQLQPEVFPHLRTVLKSFPRLPALSHLHVTNAWLDERFVAPLLGSLPFPGTPHLTLTLEGPQVSHSFLCAALRHAPRRLRALALVKSEKVTAEVIVDVLNRLSGTHLQNIPPGVVPGISGLYIRDCKSVDWRSLLWLPAVGVLVKVWEGGREVDMRYARASKKARFR</sequence>
<dbReference type="InterPro" id="IPR036047">
    <property type="entry name" value="F-box-like_dom_sf"/>
</dbReference>
<dbReference type="OrthoDB" id="3181259at2759"/>
<accession>A0A2G8RN45</accession>
<feature type="compositionally biased region" description="Low complexity" evidence="1">
    <location>
        <begin position="54"/>
        <end position="77"/>
    </location>
</feature>
<dbReference type="STRING" id="1077348.A0A2G8RN45"/>
<feature type="domain" description="F-box" evidence="2">
    <location>
        <begin position="94"/>
        <end position="144"/>
    </location>
</feature>
<dbReference type="AlphaFoldDB" id="A0A2G8RN45"/>
<reference evidence="3 4" key="1">
    <citation type="journal article" date="2015" name="Sci. Rep.">
        <title>Chromosome-level genome map provides insights into diverse defense mechanisms in the medicinal fungus Ganoderma sinense.</title>
        <authorList>
            <person name="Zhu Y."/>
            <person name="Xu J."/>
            <person name="Sun C."/>
            <person name="Zhou S."/>
            <person name="Xu H."/>
            <person name="Nelson D.R."/>
            <person name="Qian J."/>
            <person name="Song J."/>
            <person name="Luo H."/>
            <person name="Xiang L."/>
            <person name="Li Y."/>
            <person name="Xu Z."/>
            <person name="Ji A."/>
            <person name="Wang L."/>
            <person name="Lu S."/>
            <person name="Hayward A."/>
            <person name="Sun W."/>
            <person name="Li X."/>
            <person name="Schwartz D.C."/>
            <person name="Wang Y."/>
            <person name="Chen S."/>
        </authorList>
    </citation>
    <scope>NUCLEOTIDE SEQUENCE [LARGE SCALE GENOMIC DNA]</scope>
    <source>
        <strain evidence="3 4">ZZ0214-1</strain>
    </source>
</reference>
<dbReference type="Pfam" id="PF12937">
    <property type="entry name" value="F-box-like"/>
    <property type="match status" value="1"/>
</dbReference>
<dbReference type="InterPro" id="IPR001810">
    <property type="entry name" value="F-box_dom"/>
</dbReference>
<proteinExistence type="predicted"/>
<evidence type="ECO:0000259" key="2">
    <source>
        <dbReference type="PROSITE" id="PS50181"/>
    </source>
</evidence>
<gene>
    <name evidence="3" type="ORF">GSI_15626</name>
</gene>
<dbReference type="PROSITE" id="PS50181">
    <property type="entry name" value="FBOX"/>
    <property type="match status" value="1"/>
</dbReference>
<name>A0A2G8RN45_9APHY</name>
<dbReference type="EMBL" id="AYKW01000069">
    <property type="protein sequence ID" value="PIL22930.1"/>
    <property type="molecule type" value="Genomic_DNA"/>
</dbReference>
<feature type="compositionally biased region" description="Basic and acidic residues" evidence="1">
    <location>
        <begin position="31"/>
        <end position="48"/>
    </location>
</feature>
<comment type="caution">
    <text evidence="3">The sequence shown here is derived from an EMBL/GenBank/DDBJ whole genome shotgun (WGS) entry which is preliminary data.</text>
</comment>
<evidence type="ECO:0000313" key="4">
    <source>
        <dbReference type="Proteomes" id="UP000230002"/>
    </source>
</evidence>
<feature type="region of interest" description="Disordered" evidence="1">
    <location>
        <begin position="31"/>
        <end position="85"/>
    </location>
</feature>
<keyword evidence="4" id="KW-1185">Reference proteome</keyword>
<evidence type="ECO:0000313" key="3">
    <source>
        <dbReference type="EMBL" id="PIL22930.1"/>
    </source>
</evidence>
<protein>
    <recommendedName>
        <fullName evidence="2">F-box domain-containing protein</fullName>
    </recommendedName>
</protein>
<dbReference type="Gene3D" id="3.80.10.10">
    <property type="entry name" value="Ribonuclease Inhibitor"/>
    <property type="match status" value="1"/>
</dbReference>
<dbReference type="InterPro" id="IPR032675">
    <property type="entry name" value="LRR_dom_sf"/>
</dbReference>
<dbReference type="Proteomes" id="UP000230002">
    <property type="component" value="Unassembled WGS sequence"/>
</dbReference>
<evidence type="ECO:0000256" key="1">
    <source>
        <dbReference type="SAM" id="MobiDB-lite"/>
    </source>
</evidence>
<organism evidence="3 4">
    <name type="scientific">Ganoderma sinense ZZ0214-1</name>
    <dbReference type="NCBI Taxonomy" id="1077348"/>
    <lineage>
        <taxon>Eukaryota</taxon>
        <taxon>Fungi</taxon>
        <taxon>Dikarya</taxon>
        <taxon>Basidiomycota</taxon>
        <taxon>Agaricomycotina</taxon>
        <taxon>Agaricomycetes</taxon>
        <taxon>Polyporales</taxon>
        <taxon>Polyporaceae</taxon>
        <taxon>Ganoderma</taxon>
    </lineage>
</organism>
<dbReference type="Gene3D" id="1.20.1280.50">
    <property type="match status" value="1"/>
</dbReference>
<dbReference type="SUPFAM" id="SSF81383">
    <property type="entry name" value="F-box domain"/>
    <property type="match status" value="1"/>
</dbReference>